<dbReference type="AlphaFoldDB" id="A0A4P6ZJ64"/>
<dbReference type="Proteomes" id="UP000294321">
    <property type="component" value="Chromosome"/>
</dbReference>
<dbReference type="RefSeq" id="WP_133441180.1">
    <property type="nucleotide sequence ID" value="NZ_CP034726.1"/>
</dbReference>
<name>A0A4P6ZJ64_9LACO</name>
<keyword evidence="5" id="KW-1185">Reference proteome</keyword>
<keyword evidence="2" id="KW-0812">Transmembrane</keyword>
<keyword evidence="2" id="KW-0472">Membrane</keyword>
<evidence type="ECO:0000256" key="1">
    <source>
        <dbReference type="ARBA" id="ARBA00006068"/>
    </source>
</evidence>
<proteinExistence type="inferred from homology"/>
<gene>
    <name evidence="4" type="ORF">ELX58_00185</name>
</gene>
<dbReference type="InterPro" id="IPR050922">
    <property type="entry name" value="LytR/CpsA/Psr_CW_biosynth"/>
</dbReference>
<dbReference type="KEGG" id="lji:ELX58_00185"/>
<reference evidence="5" key="1">
    <citation type="submission" date="2018-12" db="EMBL/GenBank/DDBJ databases">
        <title>A new species of lactobacillus.</title>
        <authorList>
            <person name="Jian Y."/>
            <person name="Xin L."/>
            <person name="Hong Z.J."/>
            <person name="Ming L.Z."/>
            <person name="Hong X.Z."/>
        </authorList>
    </citation>
    <scope>NUCLEOTIDE SEQUENCE [LARGE SCALE GENOMIC DNA]</scope>
    <source>
        <strain evidence="5">HSLZ-75</strain>
    </source>
</reference>
<feature type="transmembrane region" description="Helical" evidence="2">
    <location>
        <begin position="26"/>
        <end position="51"/>
    </location>
</feature>
<evidence type="ECO:0000313" key="4">
    <source>
        <dbReference type="EMBL" id="QBP17634.1"/>
    </source>
</evidence>
<dbReference type="PANTHER" id="PTHR33392:SF6">
    <property type="entry name" value="POLYISOPRENYL-TEICHOIC ACID--PEPTIDOGLYCAN TEICHOIC ACID TRANSFERASE TAGU"/>
    <property type="match status" value="1"/>
</dbReference>
<keyword evidence="2" id="KW-1133">Transmembrane helix</keyword>
<accession>A0A4P6ZJ64</accession>
<evidence type="ECO:0000256" key="2">
    <source>
        <dbReference type="SAM" id="Phobius"/>
    </source>
</evidence>
<dbReference type="Gene3D" id="3.40.630.190">
    <property type="entry name" value="LCP protein"/>
    <property type="match status" value="1"/>
</dbReference>
<evidence type="ECO:0000259" key="3">
    <source>
        <dbReference type="Pfam" id="PF03816"/>
    </source>
</evidence>
<dbReference type="Pfam" id="PF03816">
    <property type="entry name" value="LytR_cpsA_psr"/>
    <property type="match status" value="1"/>
</dbReference>
<sequence>MSKHRNSQHVMGIHKKRIRHRRHRHIFTKLIFSVIGLVILFYVAIALINGYSFQHNSYSSQGVTRNTATRLRFSQPVNILIMGTDTGAIHRTERYGRTDEIMMNTLSPERRTMRVTSVPRDSLVWLDGHDAKINSAYEFKGAPFTQNYIHLWLNVPINGYMLINLGGLEHLTTDVGGVRVNPPLSFKYGSLHVKKNHPVRIKGSKVREYCQMRYDDPKGDYGRQLRQRQVLFQLIHQVTTVHNLIFHPTLAKKLTKYVKTNLSLQDLANLALRYRGTRDHEISTHYQGYSKQISGQDYQVLSNHEIDQQAKQINQLLQVISKSS</sequence>
<dbReference type="NCBIfam" id="TIGR00350">
    <property type="entry name" value="lytR_cpsA_psr"/>
    <property type="match status" value="1"/>
</dbReference>
<feature type="domain" description="Cell envelope-related transcriptional attenuator" evidence="3">
    <location>
        <begin position="97"/>
        <end position="238"/>
    </location>
</feature>
<evidence type="ECO:0000313" key="5">
    <source>
        <dbReference type="Proteomes" id="UP000294321"/>
    </source>
</evidence>
<organism evidence="4 5">
    <name type="scientific">Acetilactobacillus jinshanensis</name>
    <dbReference type="NCBI Taxonomy" id="1720083"/>
    <lineage>
        <taxon>Bacteria</taxon>
        <taxon>Bacillati</taxon>
        <taxon>Bacillota</taxon>
        <taxon>Bacilli</taxon>
        <taxon>Lactobacillales</taxon>
        <taxon>Lactobacillaceae</taxon>
        <taxon>Acetilactobacillus</taxon>
    </lineage>
</organism>
<dbReference type="EMBL" id="CP034726">
    <property type="protein sequence ID" value="QBP17634.1"/>
    <property type="molecule type" value="Genomic_DNA"/>
</dbReference>
<protein>
    <recommendedName>
        <fullName evidence="3">Cell envelope-related transcriptional attenuator domain-containing protein</fullName>
    </recommendedName>
</protein>
<dbReference type="InterPro" id="IPR004474">
    <property type="entry name" value="LytR_CpsA_psr"/>
</dbReference>
<comment type="similarity">
    <text evidence="1">Belongs to the LytR/CpsA/Psr (LCP) family.</text>
</comment>
<dbReference type="OrthoDB" id="27330at2"/>
<dbReference type="PANTHER" id="PTHR33392">
    <property type="entry name" value="POLYISOPRENYL-TEICHOIC ACID--PEPTIDOGLYCAN TEICHOIC ACID TRANSFERASE TAGU"/>
    <property type="match status" value="1"/>
</dbReference>